<dbReference type="GO" id="GO:0046872">
    <property type="term" value="F:metal ion binding"/>
    <property type="evidence" value="ECO:0007669"/>
    <property type="project" value="UniProtKB-KW"/>
</dbReference>
<feature type="compositionally biased region" description="Low complexity" evidence="9">
    <location>
        <begin position="539"/>
        <end position="552"/>
    </location>
</feature>
<evidence type="ECO:0000259" key="11">
    <source>
        <dbReference type="PROSITE" id="PS51747"/>
    </source>
</evidence>
<feature type="compositionally biased region" description="Basic and acidic residues" evidence="9">
    <location>
        <begin position="863"/>
        <end position="876"/>
    </location>
</feature>
<feature type="region of interest" description="Disordered" evidence="9">
    <location>
        <begin position="527"/>
        <end position="562"/>
    </location>
</feature>
<dbReference type="Pfam" id="PF00383">
    <property type="entry name" value="dCMP_cyt_deam_1"/>
    <property type="match status" value="1"/>
</dbReference>
<feature type="compositionally biased region" description="Low complexity" evidence="9">
    <location>
        <begin position="992"/>
        <end position="1003"/>
    </location>
</feature>
<keyword evidence="5" id="KW-0479">Metal-binding</keyword>
<dbReference type="GO" id="GO:0052717">
    <property type="term" value="F:tRNA-specific adenosine-34 deaminase activity"/>
    <property type="evidence" value="ECO:0007669"/>
    <property type="project" value="UniProtKB-EC"/>
</dbReference>
<feature type="domain" description="CMP/dCMP-type deaminase" evidence="11">
    <location>
        <begin position="1156"/>
        <end position="1278"/>
    </location>
</feature>
<feature type="region of interest" description="Disordered" evidence="9">
    <location>
        <begin position="185"/>
        <end position="210"/>
    </location>
</feature>
<evidence type="ECO:0000256" key="2">
    <source>
        <dbReference type="ARBA" id="ARBA00011738"/>
    </source>
</evidence>
<dbReference type="EC" id="3.5.4.33" evidence="3"/>
<feature type="compositionally biased region" description="Basic and acidic residues" evidence="9">
    <location>
        <begin position="969"/>
        <end position="987"/>
    </location>
</feature>
<feature type="region of interest" description="Disordered" evidence="9">
    <location>
        <begin position="723"/>
        <end position="798"/>
    </location>
</feature>
<dbReference type="FunFam" id="3.40.140.10:FF:000005">
    <property type="entry name" value="tRNA-specific adenosine deaminase"/>
    <property type="match status" value="1"/>
</dbReference>
<feature type="compositionally biased region" description="Polar residues" evidence="9">
    <location>
        <begin position="1334"/>
        <end position="1343"/>
    </location>
</feature>
<feature type="region of interest" description="Disordered" evidence="9">
    <location>
        <begin position="575"/>
        <end position="615"/>
    </location>
</feature>
<evidence type="ECO:0000313" key="12">
    <source>
        <dbReference type="EMBL" id="VFU60541.1"/>
    </source>
</evidence>
<dbReference type="EMBL" id="CAADRP010002063">
    <property type="protein sequence ID" value="VFU60541.1"/>
    <property type="molecule type" value="Genomic_DNA"/>
</dbReference>
<name>A0A6N2N488_SALVM</name>
<feature type="region of interest" description="Disordered" evidence="9">
    <location>
        <begin position="230"/>
        <end position="309"/>
    </location>
</feature>
<feature type="compositionally biased region" description="Polar residues" evidence="9">
    <location>
        <begin position="378"/>
        <end position="388"/>
    </location>
</feature>
<dbReference type="GO" id="GO:0009507">
    <property type="term" value="C:chloroplast"/>
    <property type="evidence" value="ECO:0007669"/>
    <property type="project" value="TreeGrafter"/>
</dbReference>
<dbReference type="InterPro" id="IPR016193">
    <property type="entry name" value="Cytidine_deaminase-like"/>
</dbReference>
<dbReference type="InterPro" id="IPR028883">
    <property type="entry name" value="tRNA_aden_deaminase"/>
</dbReference>
<feature type="signal peptide" evidence="10">
    <location>
        <begin position="1"/>
        <end position="20"/>
    </location>
</feature>
<feature type="compositionally biased region" description="Polar residues" evidence="9">
    <location>
        <begin position="765"/>
        <end position="785"/>
    </location>
</feature>
<proteinExistence type="inferred from homology"/>
<feature type="region of interest" description="Disordered" evidence="9">
    <location>
        <begin position="1320"/>
        <end position="1346"/>
    </location>
</feature>
<feature type="region of interest" description="Disordered" evidence="9">
    <location>
        <begin position="937"/>
        <end position="1009"/>
    </location>
</feature>
<feature type="compositionally biased region" description="Basic and acidic residues" evidence="9">
    <location>
        <begin position="230"/>
        <end position="253"/>
    </location>
</feature>
<organism evidence="12">
    <name type="scientific">Salix viminalis</name>
    <name type="common">Common osier</name>
    <name type="synonym">Basket willow</name>
    <dbReference type="NCBI Taxonomy" id="40686"/>
    <lineage>
        <taxon>Eukaryota</taxon>
        <taxon>Viridiplantae</taxon>
        <taxon>Streptophyta</taxon>
        <taxon>Embryophyta</taxon>
        <taxon>Tracheophyta</taxon>
        <taxon>Spermatophyta</taxon>
        <taxon>Magnoliopsida</taxon>
        <taxon>eudicotyledons</taxon>
        <taxon>Gunneridae</taxon>
        <taxon>Pentapetalae</taxon>
        <taxon>rosids</taxon>
        <taxon>fabids</taxon>
        <taxon>Malpighiales</taxon>
        <taxon>Salicaceae</taxon>
        <taxon>Saliceae</taxon>
        <taxon>Salix</taxon>
    </lineage>
</organism>
<accession>A0A6N2N488</accession>
<feature type="region of interest" description="Disordered" evidence="9">
    <location>
        <begin position="853"/>
        <end position="922"/>
    </location>
</feature>
<feature type="compositionally biased region" description="Acidic residues" evidence="9">
    <location>
        <begin position="274"/>
        <end position="285"/>
    </location>
</feature>
<evidence type="ECO:0000256" key="8">
    <source>
        <dbReference type="ARBA" id="ARBA00048045"/>
    </source>
</evidence>
<evidence type="ECO:0000256" key="10">
    <source>
        <dbReference type="SAM" id="SignalP"/>
    </source>
</evidence>
<dbReference type="InterPro" id="IPR002125">
    <property type="entry name" value="CMP_dCMP_dom"/>
</dbReference>
<feature type="compositionally biased region" description="Polar residues" evidence="9">
    <location>
        <begin position="944"/>
        <end position="965"/>
    </location>
</feature>
<feature type="compositionally biased region" description="Low complexity" evidence="9">
    <location>
        <begin position="259"/>
        <end position="270"/>
    </location>
</feature>
<keyword evidence="6" id="KW-0378">Hydrolase</keyword>
<dbReference type="PANTHER" id="PTHR11079:SF179">
    <property type="entry name" value="TRNA(ADENINE(34)) DEAMINASE, CHLOROPLASTIC"/>
    <property type="match status" value="1"/>
</dbReference>
<feature type="compositionally biased region" description="Basic and acidic residues" evidence="9">
    <location>
        <begin position="295"/>
        <end position="306"/>
    </location>
</feature>
<dbReference type="CDD" id="cd01285">
    <property type="entry name" value="nucleoside_deaminase"/>
    <property type="match status" value="1"/>
</dbReference>
<keyword evidence="7" id="KW-0862">Zinc</keyword>
<feature type="compositionally biased region" description="Polar residues" evidence="9">
    <location>
        <begin position="425"/>
        <end position="436"/>
    </location>
</feature>
<dbReference type="HAMAP" id="MF_00972">
    <property type="entry name" value="tRNA_aden_deaminase"/>
    <property type="match status" value="1"/>
</dbReference>
<dbReference type="SUPFAM" id="SSF53927">
    <property type="entry name" value="Cytidine deaminase-like"/>
    <property type="match status" value="1"/>
</dbReference>
<evidence type="ECO:0000256" key="5">
    <source>
        <dbReference type="ARBA" id="ARBA00022723"/>
    </source>
</evidence>
<dbReference type="PROSITE" id="PS51747">
    <property type="entry name" value="CYT_DCMP_DEAMINASES_2"/>
    <property type="match status" value="1"/>
</dbReference>
<feature type="compositionally biased region" description="Polar residues" evidence="9">
    <location>
        <begin position="575"/>
        <end position="588"/>
    </location>
</feature>
<feature type="compositionally biased region" description="Basic and acidic residues" evidence="9">
    <location>
        <begin position="330"/>
        <end position="362"/>
    </location>
</feature>
<keyword evidence="4" id="KW-0819">tRNA processing</keyword>
<keyword evidence="10" id="KW-0732">Signal</keyword>
<feature type="chain" id="PRO_5026790691" description="tRNA(adenine(34)) deaminase" evidence="10">
    <location>
        <begin position="21"/>
        <end position="1462"/>
    </location>
</feature>
<sequence length="1462" mass="162401">MHNTSISLALLSLGTKGALSFSCNEYTNSLNERFVRNPFLLQSCSSSCSSCCCLSCSCCASSSFTTTALHRVPINSSLFFGLRQASFIQCSASRRLILGGMGRDYCRVTDYDVDHGCSFEENEGSDNVLRRRKGGIGGVKLRERRCFSGGVDAEAVISLLSEEVHEQCLGDGERNWGLSKRVEMVKRGNHSGGTRKGRRRRRNVGPSSLESDAKCEFVSANVELRKEEFTRKEEMEDQKEKEEKKVVSKGENRRGRRVSSSFSSYYSLSSTGDVESDTETQDEYVDCLKESPSGYRKELTSGEGRSEGQVVEEFTRHRDGKVWKGEVEARTSARRTGVEWDSRKKSEKKFTEIEETQSERKSSQMQSRMARNHESDYRNVSSSDNQIGNEDVKSLAVNSEEETRKQYCQMRDQVKEQSKSRRNYQEITSKQESSGINIEKASRSQKRFSGREANLVDADLVWEGRDEYKRVGETAAKNNVRRATHQLIDTSTTENAITERASNLQRQSESRMKILVEDRALGSFCGTNEKQLQMGGKTSGQVQSRRSSQQLSKIPELHDSSNKMTSILQSETIMKQQEVSKSVVSRSGTEAKEHQSHTDQNALQGTESSKGSGDVTSISLNVTNVPLVHSSYMTMVTNFGRTSGKRVFDQENELTSAEKAICETRERDDKIEKNVTQFKSTSEVCRATNKSRLHETTSQVAIDSQASANMVSQVGIQKVDVGEGNERTSQTITMPPSPQILDRGSFHVNPSGAIANQEDSRESLESGSSTLYRNSGGRTAVSQQEKYGGSKRDETYGETSNLISTEDALGLAHHLEASSFQLAGEFVQKARHEESTSEIQKEKTVSDTTLAHEVEKQRRKSSSHYDTKDLQLKRQDSMQSAGDSGEKGPSDEMWNVTNPSVQEPPETEAPAGSTTIKSMRTGRSMWNIISNIVRPRWGSHAETPKSTQRSGEKSLSNDSAASESWFSGHEPDENSDENLKRERKGMAKEAASSHQLQLTQTSSPDEVKASDTFGLKNIIRSLEGDTSSPSIALKIGSTTKAISSPSEEENLGWSRDWKNSQVATSSMEVGESSLVLLPPSSISGPIVEESLGTAKNNISVGCSMERPDSEKLIEVSGSEGKGAELKQRKLQRNEQGGRDIFNEWEEAYLRESEQRKIDEMFMREALIDAKKAANSWEVPVGAVLVHHGKIIARGYNLVEELRDSTAHAEMICIREASNKLRSWRLSETTLYVTLEPCPMCAGAILQARINTLVWGAPNKLLGADGSWIRLFPDGQDGNGSELTDKPAAPVHPFHPKMTIRRGILELECANVMQQFFQLRRRKKEKKEDSPPQPSSLSITNPQSKILDGRTPSSPCNLIKPFWKLYSFNPIELIFDVVKSTNFKSPRPKLSQSPGSRNFAPSEKRVGVGWGVAVSCQRLVDIVRLAEQPQVMKVDTICFAFPIMNLATDGLRPELEGMTSVGS</sequence>
<evidence type="ECO:0000256" key="7">
    <source>
        <dbReference type="ARBA" id="ARBA00022833"/>
    </source>
</evidence>
<comment type="subunit">
    <text evidence="2">Homodimer.</text>
</comment>
<dbReference type="PANTHER" id="PTHR11079">
    <property type="entry name" value="CYTOSINE DEAMINASE FAMILY MEMBER"/>
    <property type="match status" value="1"/>
</dbReference>
<dbReference type="Gene3D" id="3.40.140.10">
    <property type="entry name" value="Cytidine Deaminase, domain 2"/>
    <property type="match status" value="1"/>
</dbReference>
<comment type="cofactor">
    <cofactor evidence="1">
        <name>Zn(2+)</name>
        <dbReference type="ChEBI" id="CHEBI:29105"/>
    </cofactor>
</comment>
<evidence type="ECO:0000256" key="3">
    <source>
        <dbReference type="ARBA" id="ARBA00012740"/>
    </source>
</evidence>
<dbReference type="GO" id="GO:0002100">
    <property type="term" value="P:tRNA wobble adenosine to inosine editing"/>
    <property type="evidence" value="ECO:0007669"/>
    <property type="project" value="InterPro"/>
</dbReference>
<feature type="region of interest" description="Disordered" evidence="9">
    <location>
        <begin position="330"/>
        <end position="449"/>
    </location>
</feature>
<evidence type="ECO:0000256" key="6">
    <source>
        <dbReference type="ARBA" id="ARBA00022801"/>
    </source>
</evidence>
<feature type="compositionally biased region" description="Polar residues" evidence="9">
    <location>
        <begin position="598"/>
        <end position="615"/>
    </location>
</feature>
<evidence type="ECO:0000256" key="1">
    <source>
        <dbReference type="ARBA" id="ARBA00001947"/>
    </source>
</evidence>
<evidence type="ECO:0000256" key="4">
    <source>
        <dbReference type="ARBA" id="ARBA00022694"/>
    </source>
</evidence>
<protein>
    <recommendedName>
        <fullName evidence="3">tRNA(adenine(34)) deaminase</fullName>
        <ecNumber evidence="3">3.5.4.33</ecNumber>
    </recommendedName>
</protein>
<gene>
    <name evidence="12" type="ORF">SVIM_LOCUS449201</name>
</gene>
<feature type="compositionally biased region" description="Basic residues" evidence="9">
    <location>
        <begin position="187"/>
        <end position="203"/>
    </location>
</feature>
<comment type="catalytic activity">
    <reaction evidence="8">
        <text>adenosine(34) in tRNA + H2O + H(+) = inosine(34) in tRNA + NH4(+)</text>
        <dbReference type="Rhea" id="RHEA:43168"/>
        <dbReference type="Rhea" id="RHEA-COMP:10373"/>
        <dbReference type="Rhea" id="RHEA-COMP:10374"/>
        <dbReference type="ChEBI" id="CHEBI:15377"/>
        <dbReference type="ChEBI" id="CHEBI:15378"/>
        <dbReference type="ChEBI" id="CHEBI:28938"/>
        <dbReference type="ChEBI" id="CHEBI:74411"/>
        <dbReference type="ChEBI" id="CHEBI:82852"/>
        <dbReference type="EC" id="3.5.4.33"/>
    </reaction>
</comment>
<evidence type="ECO:0000256" key="9">
    <source>
        <dbReference type="SAM" id="MobiDB-lite"/>
    </source>
</evidence>
<reference evidence="12" key="1">
    <citation type="submission" date="2019-03" db="EMBL/GenBank/DDBJ databases">
        <authorList>
            <person name="Mank J."/>
            <person name="Almeida P."/>
        </authorList>
    </citation>
    <scope>NUCLEOTIDE SEQUENCE</scope>
    <source>
        <strain evidence="12">78183</strain>
    </source>
</reference>